<comment type="similarity">
    <text evidence="3">Belongs to the INP1 family.</text>
</comment>
<feature type="region of interest" description="Disordered" evidence="6">
    <location>
        <begin position="408"/>
        <end position="444"/>
    </location>
</feature>
<feature type="region of interest" description="Disordered" evidence="6">
    <location>
        <begin position="289"/>
        <end position="322"/>
    </location>
</feature>
<comment type="subcellular location">
    <subcellularLocation>
        <location evidence="2">Peroxisome membrane</location>
        <topology evidence="2">Peripheral membrane protein</topology>
    </subcellularLocation>
</comment>
<keyword evidence="5" id="KW-0472">Membrane</keyword>
<dbReference type="STRING" id="1206466.K0KIZ2"/>
<dbReference type="AlphaFoldDB" id="K0KIZ2"/>
<organism evidence="7 8">
    <name type="scientific">Wickerhamomyces ciferrii (strain ATCC 14091 / BCRC 22168 / CBS 111 / JCM 3599 / NBRC 0793 / NRRL Y-1031 F-60-10)</name>
    <name type="common">Yeast</name>
    <name type="synonym">Pichia ciferrii</name>
    <dbReference type="NCBI Taxonomy" id="1206466"/>
    <lineage>
        <taxon>Eukaryota</taxon>
        <taxon>Fungi</taxon>
        <taxon>Dikarya</taxon>
        <taxon>Ascomycota</taxon>
        <taxon>Saccharomycotina</taxon>
        <taxon>Saccharomycetes</taxon>
        <taxon>Phaffomycetales</taxon>
        <taxon>Wickerhamomycetaceae</taxon>
        <taxon>Wickerhamomyces</taxon>
    </lineage>
</organism>
<feature type="compositionally biased region" description="Polar residues" evidence="6">
    <location>
        <begin position="16"/>
        <end position="44"/>
    </location>
</feature>
<comment type="function">
    <text evidence="1">Required for peroxisome inheritance.</text>
</comment>
<evidence type="ECO:0000256" key="1">
    <source>
        <dbReference type="ARBA" id="ARBA00003594"/>
    </source>
</evidence>
<evidence type="ECO:0000256" key="2">
    <source>
        <dbReference type="ARBA" id="ARBA00004421"/>
    </source>
</evidence>
<dbReference type="InParanoid" id="K0KIZ2"/>
<evidence type="ECO:0000256" key="4">
    <source>
        <dbReference type="ARBA" id="ARBA00021397"/>
    </source>
</evidence>
<dbReference type="eggNOG" id="ENOG502S7ZC">
    <property type="taxonomic scope" value="Eukaryota"/>
</dbReference>
<comment type="caution">
    <text evidence="7">The sequence shown here is derived from an EMBL/GenBank/DDBJ whole genome shotgun (WGS) entry which is preliminary data.</text>
</comment>
<dbReference type="Pfam" id="PF12634">
    <property type="entry name" value="Inp1"/>
    <property type="match status" value="1"/>
</dbReference>
<feature type="region of interest" description="Disordered" evidence="6">
    <location>
        <begin position="1"/>
        <end position="96"/>
    </location>
</feature>
<evidence type="ECO:0000256" key="6">
    <source>
        <dbReference type="SAM" id="MobiDB-lite"/>
    </source>
</evidence>
<gene>
    <name evidence="7" type="ORF">BN7_635</name>
</gene>
<dbReference type="EMBL" id="CAIF01000011">
    <property type="protein sequence ID" value="CCH41098.1"/>
    <property type="molecule type" value="Genomic_DNA"/>
</dbReference>
<dbReference type="HOGENOM" id="CLU_551195_0_0_1"/>
<feature type="compositionally biased region" description="Acidic residues" evidence="6">
    <location>
        <begin position="307"/>
        <end position="319"/>
    </location>
</feature>
<evidence type="ECO:0000256" key="5">
    <source>
        <dbReference type="ARBA" id="ARBA00023136"/>
    </source>
</evidence>
<evidence type="ECO:0000313" key="8">
    <source>
        <dbReference type="Proteomes" id="UP000009328"/>
    </source>
</evidence>
<accession>K0KIZ2</accession>
<dbReference type="GO" id="GO:0045033">
    <property type="term" value="P:peroxisome inheritance"/>
    <property type="evidence" value="ECO:0007669"/>
    <property type="project" value="InterPro"/>
</dbReference>
<feature type="compositionally biased region" description="Polar residues" evidence="6">
    <location>
        <begin position="80"/>
        <end position="96"/>
    </location>
</feature>
<protein>
    <recommendedName>
        <fullName evidence="4">Inheritance of peroxisomes protein 1</fullName>
    </recommendedName>
</protein>
<feature type="compositionally biased region" description="Low complexity" evidence="6">
    <location>
        <begin position="1"/>
        <end position="15"/>
    </location>
</feature>
<sequence length="495" mass="56127">MLSSSSPYSQTLSPTKSLTSNDIESNGTVDISKSRQLLKSTNEFGSVVLTPRKRALARKNKDKDHNQNNNKSTEDEESTSTHASVGTLSPPLSTHRQIGKATSLMNLKLGDPVNIKQTQDYDPEERITLFQFPKANIYTFEDNSETLDDNQKQGRLLGHGVFEVYQMHMKKVSYFHCGSVVYPIFPRLKILKISKNQFILPLSNPERYWKINIETNDESVITELERVFRDICHFRNLYIKPSNESLNTINNDSIKTIPTSKSEISISSIASAVACFNLESDSSTFVEQFSSKSTPVANPDGSFTEREEGDDDNGDDNGDDIQSVVSSLDSALEDFKEPFKPLVFNDNFETTHYYTPRSSAHQTTIMDESRDTILLSPTHFPNQNTSFFSTRPASRSSRSASLYISESSWMDPTDEPQTSTPGTERYIKHNLNPNPRFIDSKKKQNFEKRIMTDPIITKKKNNRYSSYDIYSILCDENNEVKEESPGLTGFIKSFF</sequence>
<dbReference type="GO" id="GO:0005780">
    <property type="term" value="C:extrinsic component of intraperoxisomal membrane"/>
    <property type="evidence" value="ECO:0007669"/>
    <property type="project" value="InterPro"/>
</dbReference>
<keyword evidence="8" id="KW-1185">Reference proteome</keyword>
<dbReference type="Proteomes" id="UP000009328">
    <property type="component" value="Unassembled WGS sequence"/>
</dbReference>
<reference evidence="7 8" key="1">
    <citation type="journal article" date="2012" name="Eukaryot. Cell">
        <title>Draft genome sequence of Wickerhamomyces ciferrii NRRL Y-1031 F-60-10.</title>
        <authorList>
            <person name="Schneider J."/>
            <person name="Andrea H."/>
            <person name="Blom J."/>
            <person name="Jaenicke S."/>
            <person name="Ruckert C."/>
            <person name="Schorsch C."/>
            <person name="Szczepanowski R."/>
            <person name="Farwick M."/>
            <person name="Goesmann A."/>
            <person name="Puhler A."/>
            <person name="Schaffer S."/>
            <person name="Tauch A."/>
            <person name="Kohler T."/>
            <person name="Brinkrolf K."/>
        </authorList>
    </citation>
    <scope>NUCLEOTIDE SEQUENCE [LARGE SCALE GENOMIC DNA]</scope>
    <source>
        <strain evidence="8">ATCC 14091 / BCRC 22168 / CBS 111 / JCM 3599 / NBRC 0793 / NRRL Y-1031 F-60-10</strain>
    </source>
</reference>
<proteinExistence type="inferred from homology"/>
<evidence type="ECO:0000256" key="3">
    <source>
        <dbReference type="ARBA" id="ARBA00010707"/>
    </source>
</evidence>
<name>K0KIZ2_WICCF</name>
<evidence type="ECO:0000313" key="7">
    <source>
        <dbReference type="EMBL" id="CCH41098.1"/>
    </source>
</evidence>
<dbReference type="InterPro" id="IPR024758">
    <property type="entry name" value="Inp1"/>
</dbReference>